<comment type="caution">
    <text evidence="1">The sequence shown here is derived from an EMBL/GenBank/DDBJ whole genome shotgun (WGS) entry which is preliminary data.</text>
</comment>
<evidence type="ECO:0000313" key="1">
    <source>
        <dbReference type="EMBL" id="KAG5186426.1"/>
    </source>
</evidence>
<dbReference type="Proteomes" id="UP000664859">
    <property type="component" value="Unassembled WGS sequence"/>
</dbReference>
<organism evidence="1 2">
    <name type="scientific">Tribonema minus</name>
    <dbReference type="NCBI Taxonomy" id="303371"/>
    <lineage>
        <taxon>Eukaryota</taxon>
        <taxon>Sar</taxon>
        <taxon>Stramenopiles</taxon>
        <taxon>Ochrophyta</taxon>
        <taxon>PX clade</taxon>
        <taxon>Xanthophyceae</taxon>
        <taxon>Tribonematales</taxon>
        <taxon>Tribonemataceae</taxon>
        <taxon>Tribonema</taxon>
    </lineage>
</organism>
<accession>A0A835Z384</accession>
<gene>
    <name evidence="1" type="ORF">JKP88DRAFT_241034</name>
</gene>
<dbReference type="EMBL" id="JAFCMP010000112">
    <property type="protein sequence ID" value="KAG5186426.1"/>
    <property type="molecule type" value="Genomic_DNA"/>
</dbReference>
<dbReference type="AlphaFoldDB" id="A0A835Z384"/>
<name>A0A835Z384_9STRA</name>
<reference evidence="1" key="1">
    <citation type="submission" date="2021-02" db="EMBL/GenBank/DDBJ databases">
        <title>First Annotated Genome of the Yellow-green Alga Tribonema minus.</title>
        <authorList>
            <person name="Mahan K.M."/>
        </authorList>
    </citation>
    <scope>NUCLEOTIDE SEQUENCE</scope>
    <source>
        <strain evidence="1">UTEX B ZZ1240</strain>
    </source>
</reference>
<evidence type="ECO:0000313" key="2">
    <source>
        <dbReference type="Proteomes" id="UP000664859"/>
    </source>
</evidence>
<keyword evidence="2" id="KW-1185">Reference proteome</keyword>
<sequence length="155" mass="18002">MVHPEAVQHEQARQQGVQELFKKSAELDQTWQYTSSILASALQVTERSEKDLPHLQVDWRKLAQHAYFSKTQGVDENPLGKVVLWHALAAESMWLTFMRRSEAFNEEHREFYKLEMQFCESYIVIIAHAIVSGRCIDERIHDRLAFVNGMLLTAS</sequence>
<proteinExistence type="predicted"/>
<protein>
    <submittedName>
        <fullName evidence="1">Uncharacterized protein</fullName>
    </submittedName>
</protein>